<evidence type="ECO:0000313" key="10">
    <source>
        <dbReference type="EMBL" id="OIR22619.1"/>
    </source>
</evidence>
<gene>
    <name evidence="10" type="ORF">BET99_04095</name>
    <name evidence="9" type="ORF">BET99_04860</name>
</gene>
<evidence type="ECO:0000256" key="4">
    <source>
        <dbReference type="ARBA" id="ARBA00022989"/>
    </source>
</evidence>
<name>A0A1J5TMQ6_9ARCH</name>
<proteinExistence type="predicted"/>
<keyword evidence="3" id="KW-0653">Protein transport</keyword>
<feature type="transmembrane region" description="Helical" evidence="8">
    <location>
        <begin position="46"/>
        <end position="66"/>
    </location>
</feature>
<keyword evidence="4 8" id="KW-1133">Transmembrane helix</keyword>
<dbReference type="GO" id="GO:0006605">
    <property type="term" value="P:protein targeting"/>
    <property type="evidence" value="ECO:0007669"/>
    <property type="project" value="InterPro"/>
</dbReference>
<comment type="subcellular location">
    <subcellularLocation>
        <location evidence="7">Endomembrane system</location>
        <topology evidence="7">Single-pass membrane protein</topology>
    </subcellularLocation>
</comment>
<keyword evidence="6 8" id="KW-0472">Membrane</keyword>
<evidence type="ECO:0000313" key="9">
    <source>
        <dbReference type="EMBL" id="OIR22242.1"/>
    </source>
</evidence>
<evidence type="ECO:0000256" key="3">
    <source>
        <dbReference type="ARBA" id="ARBA00022927"/>
    </source>
</evidence>
<dbReference type="GO" id="GO:0012505">
    <property type="term" value="C:endomembrane system"/>
    <property type="evidence" value="ECO:0007669"/>
    <property type="project" value="UniProtKB-SubCell"/>
</dbReference>
<dbReference type="Gene3D" id="1.20.5.820">
    <property type="entry name" value="Preprotein translocase SecE subunit"/>
    <property type="match status" value="1"/>
</dbReference>
<comment type="caution">
    <text evidence="9">The sequence shown here is derived from an EMBL/GenBank/DDBJ whole genome shotgun (WGS) entry which is preliminary data.</text>
</comment>
<dbReference type="GO" id="GO:0006886">
    <property type="term" value="P:intracellular protein transport"/>
    <property type="evidence" value="ECO:0007669"/>
    <property type="project" value="InterPro"/>
</dbReference>
<dbReference type="SUPFAM" id="SSF103456">
    <property type="entry name" value="Preprotein translocase SecE subunit"/>
    <property type="match status" value="1"/>
</dbReference>
<evidence type="ECO:0000256" key="5">
    <source>
        <dbReference type="ARBA" id="ARBA00023010"/>
    </source>
</evidence>
<evidence type="ECO:0000256" key="2">
    <source>
        <dbReference type="ARBA" id="ARBA00022692"/>
    </source>
</evidence>
<dbReference type="InterPro" id="IPR023391">
    <property type="entry name" value="Prot_translocase_SecE_dom_sf"/>
</dbReference>
<dbReference type="InterPro" id="IPR008158">
    <property type="entry name" value="Translocase_Sec61-g"/>
</dbReference>
<dbReference type="AlphaFoldDB" id="A0A1J5TMQ6"/>
<dbReference type="GO" id="GO:0016020">
    <property type="term" value="C:membrane"/>
    <property type="evidence" value="ECO:0007669"/>
    <property type="project" value="InterPro"/>
</dbReference>
<dbReference type="NCBIfam" id="TIGR00327">
    <property type="entry name" value="secE_euk_arch"/>
    <property type="match status" value="1"/>
</dbReference>
<evidence type="ECO:0000256" key="8">
    <source>
        <dbReference type="SAM" id="Phobius"/>
    </source>
</evidence>
<protein>
    <submittedName>
        <fullName evidence="9">Protein translocase SEC61 complex subunit gamma</fullName>
    </submittedName>
</protein>
<keyword evidence="5" id="KW-0811">Translocation</keyword>
<dbReference type="EMBL" id="MIYZ01000020">
    <property type="protein sequence ID" value="OIR22242.1"/>
    <property type="molecule type" value="Genomic_DNA"/>
</dbReference>
<reference evidence="9 11" key="1">
    <citation type="submission" date="2016-08" db="EMBL/GenBank/DDBJ databases">
        <title>New Insights into Marine Group III Euryarchaeota, from dark to light.</title>
        <authorList>
            <person name="Haro-Moreno J.M."/>
            <person name="Rodriguez-Valera F."/>
            <person name="Lopez-Garcia P."/>
            <person name="Moreira D."/>
            <person name="Martin-Cuadrado A.B."/>
        </authorList>
    </citation>
    <scope>NUCLEOTIDE SEQUENCE [LARGE SCALE GENOMIC DNA]</scope>
    <source>
        <strain evidence="9">CG-Epi2</strain>
    </source>
</reference>
<accession>A0A1J5TMQ6</accession>
<keyword evidence="2 8" id="KW-0812">Transmembrane</keyword>
<dbReference type="Proteomes" id="UP000183615">
    <property type="component" value="Unassembled WGS sequence"/>
</dbReference>
<keyword evidence="1" id="KW-0813">Transport</keyword>
<evidence type="ECO:0000256" key="1">
    <source>
        <dbReference type="ARBA" id="ARBA00022448"/>
    </source>
</evidence>
<sequence length="79" mass="9054">MSFIDNVWQMQHKLEERFKRIGRGQYGRVLRLARKPTSDEFVKSSWVVGIGIGIVGAIGFIVYYIWLKAPPIIADLFGI</sequence>
<dbReference type="EMBL" id="MIYZ01000011">
    <property type="protein sequence ID" value="OIR22619.1"/>
    <property type="molecule type" value="Genomic_DNA"/>
</dbReference>
<dbReference type="GO" id="GO:0008320">
    <property type="term" value="F:protein transmembrane transporter activity"/>
    <property type="evidence" value="ECO:0007669"/>
    <property type="project" value="InterPro"/>
</dbReference>
<evidence type="ECO:0000313" key="11">
    <source>
        <dbReference type="Proteomes" id="UP000183615"/>
    </source>
</evidence>
<evidence type="ECO:0000256" key="7">
    <source>
        <dbReference type="ARBA" id="ARBA00037847"/>
    </source>
</evidence>
<dbReference type="InterPro" id="IPR001901">
    <property type="entry name" value="Translocase_SecE/Sec61-g"/>
</dbReference>
<evidence type="ECO:0000256" key="6">
    <source>
        <dbReference type="ARBA" id="ARBA00023136"/>
    </source>
</evidence>
<organism evidence="9 11">
    <name type="scientific">Marine Group III euryarchaeote CG-Epi2</name>
    <dbReference type="NCBI Taxonomy" id="1888996"/>
    <lineage>
        <taxon>Archaea</taxon>
        <taxon>Methanobacteriati</taxon>
        <taxon>Thermoplasmatota</taxon>
        <taxon>Thermoplasmata</taxon>
        <taxon>Candidatus Thermoprofundales</taxon>
    </lineage>
</organism>
<dbReference type="Pfam" id="PF00584">
    <property type="entry name" value="SecE"/>
    <property type="match status" value="1"/>
</dbReference>